<dbReference type="Proteomes" id="UP000527355">
    <property type="component" value="Unassembled WGS sequence"/>
</dbReference>
<dbReference type="EMBL" id="JABWUV010000018">
    <property type="protein sequence ID" value="KAF6290965.1"/>
    <property type="molecule type" value="Genomic_DNA"/>
</dbReference>
<keyword evidence="2" id="KW-1185">Reference proteome</keyword>
<reference evidence="1 2" key="1">
    <citation type="journal article" date="2020" name="Nature">
        <title>Six reference-quality genomes reveal evolution of bat adaptations.</title>
        <authorList>
            <person name="Jebb D."/>
            <person name="Huang Z."/>
            <person name="Pippel M."/>
            <person name="Hughes G.M."/>
            <person name="Lavrichenko K."/>
            <person name="Devanna P."/>
            <person name="Winkler S."/>
            <person name="Jermiin L.S."/>
            <person name="Skirmuntt E.C."/>
            <person name="Katzourakis A."/>
            <person name="Burkitt-Gray L."/>
            <person name="Ray D.A."/>
            <person name="Sullivan K.A.M."/>
            <person name="Roscito J.G."/>
            <person name="Kirilenko B.M."/>
            <person name="Davalos L.M."/>
            <person name="Corthals A.P."/>
            <person name="Power M.L."/>
            <person name="Jones G."/>
            <person name="Ransome R.D."/>
            <person name="Dechmann D.K.N."/>
            <person name="Locatelli A.G."/>
            <person name="Puechmaille S.J."/>
            <person name="Fedrigo O."/>
            <person name="Jarvis E.D."/>
            <person name="Hiller M."/>
            <person name="Vernes S.C."/>
            <person name="Myers E.W."/>
            <person name="Teeling E.C."/>
        </authorList>
    </citation>
    <scope>NUCLEOTIDE SEQUENCE [LARGE SCALE GENOMIC DNA]</scope>
    <source>
        <strain evidence="1">MMyoMyo1</strain>
        <tissue evidence="1">Flight muscle</tissue>
    </source>
</reference>
<gene>
    <name evidence="1" type="ORF">mMyoMyo1_009352</name>
</gene>
<dbReference type="AlphaFoldDB" id="A0A7J7SRU7"/>
<comment type="caution">
    <text evidence="1">The sequence shown here is derived from an EMBL/GenBank/DDBJ whole genome shotgun (WGS) entry which is preliminary data.</text>
</comment>
<protein>
    <submittedName>
        <fullName evidence="1">Uncharacterized protein</fullName>
    </submittedName>
</protein>
<proteinExistence type="predicted"/>
<evidence type="ECO:0000313" key="1">
    <source>
        <dbReference type="EMBL" id="KAF6290965.1"/>
    </source>
</evidence>
<accession>A0A7J7SRU7</accession>
<sequence length="156" mass="17181">MFSLHWLVCDLIFKPERAGGSRSQDPSASPNQTLAAIVPTAPAKPRLFPQLPSPVLSSSSRPQFHSIVSIWGIRYLFHLQSSQALITRRPSLGLTTILVVTCCAHCPFSRPPRPCHGCGADVTDMPGTGKRRWHFHFSVHCGPQKNEKQGNASKPF</sequence>
<evidence type="ECO:0000313" key="2">
    <source>
        <dbReference type="Proteomes" id="UP000527355"/>
    </source>
</evidence>
<name>A0A7J7SRU7_MYOMY</name>
<organism evidence="1 2">
    <name type="scientific">Myotis myotis</name>
    <name type="common">Greater mouse-eared bat</name>
    <name type="synonym">Vespertilio myotis</name>
    <dbReference type="NCBI Taxonomy" id="51298"/>
    <lineage>
        <taxon>Eukaryota</taxon>
        <taxon>Metazoa</taxon>
        <taxon>Chordata</taxon>
        <taxon>Craniata</taxon>
        <taxon>Vertebrata</taxon>
        <taxon>Euteleostomi</taxon>
        <taxon>Mammalia</taxon>
        <taxon>Eutheria</taxon>
        <taxon>Laurasiatheria</taxon>
        <taxon>Chiroptera</taxon>
        <taxon>Yangochiroptera</taxon>
        <taxon>Vespertilionidae</taxon>
        <taxon>Myotis</taxon>
    </lineage>
</organism>